<dbReference type="AlphaFoldDB" id="A0A3L8SLW8"/>
<feature type="compositionally biased region" description="Acidic residues" evidence="1">
    <location>
        <begin position="78"/>
        <end position="90"/>
    </location>
</feature>
<organism evidence="2 3">
    <name type="scientific">Chloebia gouldiae</name>
    <name type="common">Gouldian finch</name>
    <name type="synonym">Erythrura gouldiae</name>
    <dbReference type="NCBI Taxonomy" id="44316"/>
    <lineage>
        <taxon>Eukaryota</taxon>
        <taxon>Metazoa</taxon>
        <taxon>Chordata</taxon>
        <taxon>Craniata</taxon>
        <taxon>Vertebrata</taxon>
        <taxon>Euteleostomi</taxon>
        <taxon>Archelosauria</taxon>
        <taxon>Archosauria</taxon>
        <taxon>Dinosauria</taxon>
        <taxon>Saurischia</taxon>
        <taxon>Theropoda</taxon>
        <taxon>Coelurosauria</taxon>
        <taxon>Aves</taxon>
        <taxon>Neognathae</taxon>
        <taxon>Neoaves</taxon>
        <taxon>Telluraves</taxon>
        <taxon>Australaves</taxon>
        <taxon>Passeriformes</taxon>
        <taxon>Passeroidea</taxon>
        <taxon>Passeridae</taxon>
        <taxon>Chloebia</taxon>
    </lineage>
</organism>
<protein>
    <submittedName>
        <fullName evidence="2">Uncharacterized protein</fullName>
    </submittedName>
</protein>
<evidence type="ECO:0000313" key="3">
    <source>
        <dbReference type="Proteomes" id="UP000276834"/>
    </source>
</evidence>
<name>A0A3L8SLW8_CHLGU</name>
<feature type="non-terminal residue" evidence="2">
    <location>
        <position position="1"/>
    </location>
</feature>
<accession>A0A3L8SLW8</accession>
<gene>
    <name evidence="2" type="ORF">DV515_00006232</name>
</gene>
<feature type="region of interest" description="Disordered" evidence="1">
    <location>
        <begin position="73"/>
        <end position="126"/>
    </location>
</feature>
<evidence type="ECO:0000313" key="2">
    <source>
        <dbReference type="EMBL" id="RLW03627.1"/>
    </source>
</evidence>
<dbReference type="Proteomes" id="UP000276834">
    <property type="component" value="Unassembled WGS sequence"/>
</dbReference>
<feature type="compositionally biased region" description="Acidic residues" evidence="1">
    <location>
        <begin position="97"/>
        <end position="121"/>
    </location>
</feature>
<reference evidence="2 3" key="1">
    <citation type="journal article" date="2018" name="Proc. R. Soc. B">
        <title>A non-coding region near Follistatin controls head colour polymorphism in the Gouldian finch.</title>
        <authorList>
            <person name="Toomey M.B."/>
            <person name="Marques C.I."/>
            <person name="Andrade P."/>
            <person name="Araujo P.M."/>
            <person name="Sabatino S."/>
            <person name="Gazda M.A."/>
            <person name="Afonso S."/>
            <person name="Lopes R.J."/>
            <person name="Corbo J.C."/>
            <person name="Carneiro M."/>
        </authorList>
    </citation>
    <scope>NUCLEOTIDE SEQUENCE [LARGE SCALE GENOMIC DNA]</scope>
    <source>
        <strain evidence="2">Red01</strain>
        <tissue evidence="2">Muscle</tissue>
    </source>
</reference>
<sequence length="169" mass="19008">QGICCFQIQIIEDFLLVEDALLLEEMAEEDEELDLYNEMTFGLDRDSTEEDVPKRVVPEISPEVAKALVEASGRAAEELAEEESGMEPEMEQVNSQLEEEIEELGTEEQEEDQECFEEPSELGDPAVMRAVRSKPTLESQDSAVLDSGIGTCWEEFGKEDTVKMSPPIW</sequence>
<comment type="caution">
    <text evidence="2">The sequence shown here is derived from an EMBL/GenBank/DDBJ whole genome shotgun (WGS) entry which is preliminary data.</text>
</comment>
<proteinExistence type="predicted"/>
<dbReference type="OrthoDB" id="9397699at2759"/>
<keyword evidence="3" id="KW-1185">Reference proteome</keyword>
<dbReference type="EMBL" id="QUSF01000015">
    <property type="protein sequence ID" value="RLW03627.1"/>
    <property type="molecule type" value="Genomic_DNA"/>
</dbReference>
<evidence type="ECO:0000256" key="1">
    <source>
        <dbReference type="SAM" id="MobiDB-lite"/>
    </source>
</evidence>